<evidence type="ECO:0000256" key="11">
    <source>
        <dbReference type="HAMAP-Rule" id="MF_00109"/>
    </source>
</evidence>
<dbReference type="PROSITE" id="PS01128">
    <property type="entry name" value="SHIKIMATE_KINASE"/>
    <property type="match status" value="1"/>
</dbReference>
<feature type="binding site" evidence="11">
    <location>
        <position position="15"/>
    </location>
    <ligand>
        <name>Mg(2+)</name>
        <dbReference type="ChEBI" id="CHEBI:18420"/>
    </ligand>
</feature>
<comment type="catalytic activity">
    <reaction evidence="10 11">
        <text>shikimate + ATP = 3-phosphoshikimate + ADP + H(+)</text>
        <dbReference type="Rhea" id="RHEA:13121"/>
        <dbReference type="ChEBI" id="CHEBI:15378"/>
        <dbReference type="ChEBI" id="CHEBI:30616"/>
        <dbReference type="ChEBI" id="CHEBI:36208"/>
        <dbReference type="ChEBI" id="CHEBI:145989"/>
        <dbReference type="ChEBI" id="CHEBI:456216"/>
        <dbReference type="EC" id="2.7.1.71"/>
    </reaction>
</comment>
<protein>
    <recommendedName>
        <fullName evidence="3 11">Shikimate kinase</fullName>
        <shortName evidence="11">SK</shortName>
        <ecNumber evidence="3 11">2.7.1.71</ecNumber>
    </recommendedName>
</protein>
<evidence type="ECO:0000256" key="6">
    <source>
        <dbReference type="ARBA" id="ARBA00022741"/>
    </source>
</evidence>
<dbReference type="GO" id="GO:0009073">
    <property type="term" value="P:aromatic amino acid family biosynthetic process"/>
    <property type="evidence" value="ECO:0007669"/>
    <property type="project" value="UniProtKB-KW"/>
</dbReference>
<dbReference type="GO" id="GO:0005829">
    <property type="term" value="C:cytosol"/>
    <property type="evidence" value="ECO:0007669"/>
    <property type="project" value="TreeGrafter"/>
</dbReference>
<dbReference type="InterPro" id="IPR031322">
    <property type="entry name" value="Shikimate/glucono_kinase"/>
</dbReference>
<keyword evidence="6 11" id="KW-0547">Nucleotide-binding</keyword>
<keyword evidence="7 11" id="KW-0418">Kinase</keyword>
<dbReference type="RefSeq" id="WP_093689916.1">
    <property type="nucleotide sequence ID" value="NZ_FNBU01000011.1"/>
</dbReference>
<feature type="binding site" evidence="11">
    <location>
        <begin position="11"/>
        <end position="16"/>
    </location>
    <ligand>
        <name>ATP</name>
        <dbReference type="ChEBI" id="CHEBI:30616"/>
    </ligand>
</feature>
<keyword evidence="5 11" id="KW-0808">Transferase</keyword>
<dbReference type="OrthoDB" id="9800332at2"/>
<organism evidence="12 13">
    <name type="scientific">Sporolituus thermophilus DSM 23256</name>
    <dbReference type="NCBI Taxonomy" id="1123285"/>
    <lineage>
        <taxon>Bacteria</taxon>
        <taxon>Bacillati</taxon>
        <taxon>Bacillota</taxon>
        <taxon>Negativicutes</taxon>
        <taxon>Selenomonadales</taxon>
        <taxon>Sporomusaceae</taxon>
        <taxon>Sporolituus</taxon>
    </lineage>
</organism>
<dbReference type="PANTHER" id="PTHR21087:SF16">
    <property type="entry name" value="SHIKIMATE KINASE 1, CHLOROPLASTIC"/>
    <property type="match status" value="1"/>
</dbReference>
<feature type="binding site" evidence="11">
    <location>
        <position position="118"/>
    </location>
    <ligand>
        <name>ATP</name>
        <dbReference type="ChEBI" id="CHEBI:30616"/>
    </ligand>
</feature>
<evidence type="ECO:0000256" key="2">
    <source>
        <dbReference type="ARBA" id="ARBA00006997"/>
    </source>
</evidence>
<dbReference type="EC" id="2.7.1.71" evidence="3 11"/>
<comment type="pathway">
    <text evidence="1 11">Metabolic intermediate biosynthesis; chorismate biosynthesis; chorismate from D-erythrose 4-phosphate and phosphoenolpyruvate: step 5/7.</text>
</comment>
<keyword evidence="11" id="KW-0479">Metal-binding</keyword>
<keyword evidence="11" id="KW-0963">Cytoplasm</keyword>
<feature type="binding site" evidence="11">
    <location>
        <position position="137"/>
    </location>
    <ligand>
        <name>substrate</name>
    </ligand>
</feature>
<evidence type="ECO:0000313" key="13">
    <source>
        <dbReference type="Proteomes" id="UP000243333"/>
    </source>
</evidence>
<comment type="subunit">
    <text evidence="11">Monomer.</text>
</comment>
<dbReference type="Gene3D" id="3.40.50.300">
    <property type="entry name" value="P-loop containing nucleotide triphosphate hydrolases"/>
    <property type="match status" value="1"/>
</dbReference>
<dbReference type="InterPro" id="IPR027417">
    <property type="entry name" value="P-loop_NTPase"/>
</dbReference>
<dbReference type="HAMAP" id="MF_00109">
    <property type="entry name" value="Shikimate_kinase"/>
    <property type="match status" value="1"/>
</dbReference>
<dbReference type="Pfam" id="PF01202">
    <property type="entry name" value="SKI"/>
    <property type="match status" value="1"/>
</dbReference>
<feature type="binding site" evidence="11">
    <location>
        <position position="33"/>
    </location>
    <ligand>
        <name>substrate</name>
    </ligand>
</feature>
<evidence type="ECO:0000256" key="3">
    <source>
        <dbReference type="ARBA" id="ARBA00012154"/>
    </source>
</evidence>
<dbReference type="EMBL" id="FNBU01000011">
    <property type="protein sequence ID" value="SDF46436.1"/>
    <property type="molecule type" value="Genomic_DNA"/>
</dbReference>
<evidence type="ECO:0000256" key="9">
    <source>
        <dbReference type="ARBA" id="ARBA00023141"/>
    </source>
</evidence>
<dbReference type="GO" id="GO:0005524">
    <property type="term" value="F:ATP binding"/>
    <property type="evidence" value="ECO:0007669"/>
    <property type="project" value="UniProtKB-UniRule"/>
</dbReference>
<evidence type="ECO:0000256" key="1">
    <source>
        <dbReference type="ARBA" id="ARBA00004842"/>
    </source>
</evidence>
<dbReference type="PANTHER" id="PTHR21087">
    <property type="entry name" value="SHIKIMATE KINASE"/>
    <property type="match status" value="1"/>
</dbReference>
<gene>
    <name evidence="11" type="primary">aroK</name>
    <name evidence="12" type="ORF">SAMN05660235_01696</name>
</gene>
<dbReference type="PRINTS" id="PR01100">
    <property type="entry name" value="SHIKIMTKNASE"/>
</dbReference>
<evidence type="ECO:0000256" key="7">
    <source>
        <dbReference type="ARBA" id="ARBA00022777"/>
    </source>
</evidence>
<accession>A0A1G7LAM5</accession>
<evidence type="ECO:0000256" key="5">
    <source>
        <dbReference type="ARBA" id="ARBA00022679"/>
    </source>
</evidence>
<feature type="binding site" evidence="11">
    <location>
        <position position="79"/>
    </location>
    <ligand>
        <name>substrate</name>
    </ligand>
</feature>
<dbReference type="UniPathway" id="UPA00053">
    <property type="reaction ID" value="UER00088"/>
</dbReference>
<comment type="similarity">
    <text evidence="2 11">Belongs to the shikimate kinase family.</text>
</comment>
<dbReference type="AlphaFoldDB" id="A0A1G7LAM5"/>
<sequence length="173" mass="19489">MKNIVLIGFMGTGKTTTGRILANQLGRTFIDIDQEIEAKCKLRVEEIFAIHGEPFFREQERCAIQAVSRYDNAVVATGGGAVLYPENVKWLKQNSVVICLQAAPEVILRRVENDKVQRPLLKRPDKLQAIEQLLQERTRHYAVADFAIETSTITPLRVSELIIGFLRARGELA</sequence>
<evidence type="ECO:0000256" key="4">
    <source>
        <dbReference type="ARBA" id="ARBA00022605"/>
    </source>
</evidence>
<proteinExistence type="inferred from homology"/>
<evidence type="ECO:0000313" key="12">
    <source>
        <dbReference type="EMBL" id="SDF46436.1"/>
    </source>
</evidence>
<keyword evidence="8 11" id="KW-0067">ATP-binding</keyword>
<keyword evidence="13" id="KW-1185">Reference proteome</keyword>
<dbReference type="GO" id="GO:0004765">
    <property type="term" value="F:shikimate kinase activity"/>
    <property type="evidence" value="ECO:0007669"/>
    <property type="project" value="UniProtKB-UniRule"/>
</dbReference>
<dbReference type="STRING" id="1123285.SAMN05660235_01696"/>
<name>A0A1G7LAM5_9FIRM</name>
<dbReference type="SUPFAM" id="SSF52540">
    <property type="entry name" value="P-loop containing nucleoside triphosphate hydrolases"/>
    <property type="match status" value="1"/>
</dbReference>
<feature type="binding site" evidence="11">
    <location>
        <position position="57"/>
    </location>
    <ligand>
        <name>substrate</name>
    </ligand>
</feature>
<keyword evidence="4 11" id="KW-0028">Amino-acid biosynthesis</keyword>
<dbReference type="GO" id="GO:0008652">
    <property type="term" value="P:amino acid biosynthetic process"/>
    <property type="evidence" value="ECO:0007669"/>
    <property type="project" value="UniProtKB-KW"/>
</dbReference>
<comment type="function">
    <text evidence="11">Catalyzes the specific phosphorylation of the 3-hydroxyl group of shikimic acid using ATP as a cosubstrate.</text>
</comment>
<dbReference type="GO" id="GO:0000287">
    <property type="term" value="F:magnesium ion binding"/>
    <property type="evidence" value="ECO:0007669"/>
    <property type="project" value="UniProtKB-UniRule"/>
</dbReference>
<evidence type="ECO:0000256" key="8">
    <source>
        <dbReference type="ARBA" id="ARBA00022840"/>
    </source>
</evidence>
<comment type="cofactor">
    <cofactor evidence="11">
        <name>Mg(2+)</name>
        <dbReference type="ChEBI" id="CHEBI:18420"/>
    </cofactor>
    <text evidence="11">Binds 1 Mg(2+) ion per subunit.</text>
</comment>
<dbReference type="InterPro" id="IPR000623">
    <property type="entry name" value="Shikimate_kinase/TSH1"/>
</dbReference>
<dbReference type="CDD" id="cd00464">
    <property type="entry name" value="SK"/>
    <property type="match status" value="1"/>
</dbReference>
<dbReference type="GO" id="GO:0009423">
    <property type="term" value="P:chorismate biosynthetic process"/>
    <property type="evidence" value="ECO:0007669"/>
    <property type="project" value="UniProtKB-UniRule"/>
</dbReference>
<keyword evidence="11" id="KW-0460">Magnesium</keyword>
<reference evidence="13" key="1">
    <citation type="submission" date="2016-10" db="EMBL/GenBank/DDBJ databases">
        <authorList>
            <person name="Varghese N."/>
            <person name="Submissions S."/>
        </authorList>
    </citation>
    <scope>NUCLEOTIDE SEQUENCE [LARGE SCALE GENOMIC DNA]</scope>
    <source>
        <strain evidence="13">DSM 23256</strain>
    </source>
</reference>
<comment type="subcellular location">
    <subcellularLocation>
        <location evidence="11">Cytoplasm</location>
    </subcellularLocation>
</comment>
<comment type="caution">
    <text evidence="11">Lacks conserved residue(s) required for the propagation of feature annotation.</text>
</comment>
<dbReference type="InterPro" id="IPR023000">
    <property type="entry name" value="Shikimate_kinase_CS"/>
</dbReference>
<keyword evidence="9 11" id="KW-0057">Aromatic amino acid biosynthesis</keyword>
<evidence type="ECO:0000256" key="10">
    <source>
        <dbReference type="ARBA" id="ARBA00048567"/>
    </source>
</evidence>
<dbReference type="Proteomes" id="UP000243333">
    <property type="component" value="Unassembled WGS sequence"/>
</dbReference>